<dbReference type="GO" id="GO:0006334">
    <property type="term" value="P:nucleosome assembly"/>
    <property type="evidence" value="ECO:0007669"/>
    <property type="project" value="InterPro"/>
</dbReference>
<evidence type="ECO:0000313" key="5">
    <source>
        <dbReference type="Proteomes" id="UP000717585"/>
    </source>
</evidence>
<sequence>MEMNPPDVGDMLSPDSRPMIFSVQMQGLQDLQLKDVKVPNNTPVTHVNVPLHPQANGEDEDYEDEGEPSTGLVEAITNQLGSLLGKSSGYVESLPFTVRRRVGAVMKIDATVVELMAEFDAERIKLIQSYEKKYQRLWKKRMNFISGAAEPTGDECLPDSEAAEEDEDETVGIPNFWTTVFNEAEDLLMGVVHEHDEDALQYLTNVTSEVVPPSEEDGEGFKITFFWAPNPFFHNAELAISFIFNKGDNSMLHHAVGTPIDWCDGKNLTVKFITRTQRHAKSGKQRVISKKVAQESFFTIFSPPTVSQLAKAEEDESEELEALETALHTSYEVCHTLRQKIIPNASQFFTGSYDEEFDSDVIEEED</sequence>
<gene>
    <name evidence="4" type="ORF">J8273_7592</name>
</gene>
<organism evidence="4 5">
    <name type="scientific">Carpediemonas membranifera</name>
    <dbReference type="NCBI Taxonomy" id="201153"/>
    <lineage>
        <taxon>Eukaryota</taxon>
        <taxon>Metamonada</taxon>
        <taxon>Carpediemonas-like organisms</taxon>
        <taxon>Carpediemonas</taxon>
    </lineage>
</organism>
<reference evidence="4" key="1">
    <citation type="submission" date="2021-05" db="EMBL/GenBank/DDBJ databases">
        <title>A free-living protist that lacks canonical eukaryotic 1 DNA replication and segregation systems.</title>
        <authorList>
            <person name="Salas-Leiva D.E."/>
            <person name="Tromer E.C."/>
            <person name="Curtis B.A."/>
            <person name="Jerlstrom-Hultqvist J."/>
            <person name="Kolisko M."/>
            <person name="Yi Z."/>
            <person name="Salas-Leiva J.S."/>
            <person name="Gallot-Lavallee L."/>
            <person name="Kops G.J.P.L."/>
            <person name="Archibald J.M."/>
            <person name="Simpson A.G.B."/>
            <person name="Roger A.J."/>
        </authorList>
    </citation>
    <scope>NUCLEOTIDE SEQUENCE</scope>
    <source>
        <strain evidence="4">BICM</strain>
    </source>
</reference>
<dbReference type="InterPro" id="IPR037231">
    <property type="entry name" value="NAP-like_sf"/>
</dbReference>
<dbReference type="AlphaFoldDB" id="A0A8J6B297"/>
<evidence type="ECO:0000313" key="4">
    <source>
        <dbReference type="EMBL" id="KAG9391349.1"/>
    </source>
</evidence>
<proteinExistence type="inferred from homology"/>
<dbReference type="InterPro" id="IPR002164">
    <property type="entry name" value="NAP_family"/>
</dbReference>
<dbReference type="Proteomes" id="UP000717585">
    <property type="component" value="Unassembled WGS sequence"/>
</dbReference>
<dbReference type="Pfam" id="PF00956">
    <property type="entry name" value="NAP"/>
    <property type="match status" value="1"/>
</dbReference>
<evidence type="ECO:0000256" key="3">
    <source>
        <dbReference type="SAM" id="MobiDB-lite"/>
    </source>
</evidence>
<comment type="similarity">
    <text evidence="1 2">Belongs to the nucleosome assembly protein (NAP) family.</text>
</comment>
<protein>
    <submittedName>
        <fullName evidence="4">Nucleosome assembly protein (NAP)</fullName>
    </submittedName>
</protein>
<accession>A0A8J6B297</accession>
<feature type="region of interest" description="Disordered" evidence="3">
    <location>
        <begin position="44"/>
        <end position="69"/>
    </location>
</feature>
<evidence type="ECO:0000256" key="2">
    <source>
        <dbReference type="RuleBase" id="RU003876"/>
    </source>
</evidence>
<dbReference type="Gene3D" id="3.30.1120.90">
    <property type="entry name" value="Nucleosome assembly protein"/>
    <property type="match status" value="1"/>
</dbReference>
<dbReference type="PANTHER" id="PTHR11875">
    <property type="entry name" value="TESTIS-SPECIFIC Y-ENCODED PROTEIN"/>
    <property type="match status" value="1"/>
</dbReference>
<dbReference type="GO" id="GO:0005634">
    <property type="term" value="C:nucleus"/>
    <property type="evidence" value="ECO:0007669"/>
    <property type="project" value="InterPro"/>
</dbReference>
<feature type="compositionally biased region" description="Acidic residues" evidence="3">
    <location>
        <begin position="57"/>
        <end position="67"/>
    </location>
</feature>
<dbReference type="OrthoDB" id="27325at2759"/>
<dbReference type="SUPFAM" id="SSF143113">
    <property type="entry name" value="NAP-like"/>
    <property type="match status" value="1"/>
</dbReference>
<evidence type="ECO:0000256" key="1">
    <source>
        <dbReference type="ARBA" id="ARBA00009947"/>
    </source>
</evidence>
<dbReference type="Gene3D" id="1.20.5.1500">
    <property type="match status" value="1"/>
</dbReference>
<name>A0A8J6B297_9EUKA</name>
<comment type="caution">
    <text evidence="4">The sequence shown here is derived from an EMBL/GenBank/DDBJ whole genome shotgun (WGS) entry which is preliminary data.</text>
</comment>
<keyword evidence="5" id="KW-1185">Reference proteome</keyword>
<dbReference type="EMBL" id="JAHDYR010000056">
    <property type="protein sequence ID" value="KAG9391349.1"/>
    <property type="molecule type" value="Genomic_DNA"/>
</dbReference>